<protein>
    <submittedName>
        <fullName evidence="2">Uncharacterized protein</fullName>
    </submittedName>
</protein>
<feature type="compositionally biased region" description="Polar residues" evidence="1">
    <location>
        <begin position="64"/>
        <end position="74"/>
    </location>
</feature>
<organism evidence="2 3">
    <name type="scientific">Septoria linicola</name>
    <dbReference type="NCBI Taxonomy" id="215465"/>
    <lineage>
        <taxon>Eukaryota</taxon>
        <taxon>Fungi</taxon>
        <taxon>Dikarya</taxon>
        <taxon>Ascomycota</taxon>
        <taxon>Pezizomycotina</taxon>
        <taxon>Dothideomycetes</taxon>
        <taxon>Dothideomycetidae</taxon>
        <taxon>Mycosphaerellales</taxon>
        <taxon>Mycosphaerellaceae</taxon>
        <taxon>Septoria</taxon>
    </lineage>
</organism>
<dbReference type="Proteomes" id="UP001056384">
    <property type="component" value="Chromosome 9"/>
</dbReference>
<reference evidence="2" key="1">
    <citation type="submission" date="2022-06" db="EMBL/GenBank/DDBJ databases">
        <title>Complete genome sequences of two strains of the flax pathogen Septoria linicola.</title>
        <authorList>
            <person name="Lapalu N."/>
            <person name="Simon A."/>
            <person name="Demenou B."/>
            <person name="Paumier D."/>
            <person name="Guillot M.-P."/>
            <person name="Gout L."/>
            <person name="Valade R."/>
        </authorList>
    </citation>
    <scope>NUCLEOTIDE SEQUENCE</scope>
    <source>
        <strain evidence="2">SE15195</strain>
    </source>
</reference>
<feature type="compositionally biased region" description="Low complexity" evidence="1">
    <location>
        <begin position="156"/>
        <end position="175"/>
    </location>
</feature>
<feature type="compositionally biased region" description="Low complexity" evidence="1">
    <location>
        <begin position="248"/>
        <end position="262"/>
    </location>
</feature>
<accession>A0A9Q9B4V6</accession>
<evidence type="ECO:0000256" key="1">
    <source>
        <dbReference type="SAM" id="MobiDB-lite"/>
    </source>
</evidence>
<evidence type="ECO:0000313" key="3">
    <source>
        <dbReference type="Proteomes" id="UP001056384"/>
    </source>
</evidence>
<dbReference type="AlphaFoldDB" id="A0A9Q9B4V6"/>
<feature type="region of interest" description="Disordered" evidence="1">
    <location>
        <begin position="49"/>
        <end position="74"/>
    </location>
</feature>
<feature type="compositionally biased region" description="Pro residues" evidence="1">
    <location>
        <begin position="188"/>
        <end position="198"/>
    </location>
</feature>
<dbReference type="EMBL" id="CP099426">
    <property type="protein sequence ID" value="USW57402.1"/>
    <property type="molecule type" value="Genomic_DNA"/>
</dbReference>
<name>A0A9Q9B4V6_9PEZI</name>
<sequence length="387" mass="42087">MQRSRIQHISQAAGSADPHTGRKVRYVISIPRLNDRVHIFAVDFWDSDPDSETSPVDMHAKTPLQPQTNDSTGQTEVQIINLGTSINQGAHIQVIAKNKQRSGADMAEQDSSPYNAGAHRVEEPSPSDSRPVKRVMRSTRASTPVSSKTTAPNSRSATSAATQQQTQSATDSSATMNSPLPHTDSSPIPDPQPPPTGPPRVARLENSKVSYFHGWFPIPPQFLFDSSMITSNSSRQSPKAAGSTAEQPTSASAKAPAATPPTTKVVELERDMTPYEGARTIPQWASDLADDIKDHLDSQDLPRRAALKKITAAWIDAAGQGTTHFSPASGVLRVGERASPLWGWWMDARLLSAEQWLFVNEVASKAIKEGYKNVPAKYRGMRVQARV</sequence>
<feature type="region of interest" description="Disordered" evidence="1">
    <location>
        <begin position="98"/>
        <end position="202"/>
    </location>
</feature>
<proteinExistence type="predicted"/>
<keyword evidence="3" id="KW-1185">Reference proteome</keyword>
<feature type="compositionally biased region" description="Polar residues" evidence="1">
    <location>
        <begin position="176"/>
        <end position="186"/>
    </location>
</feature>
<gene>
    <name evidence="2" type="ORF">Slin15195_G107210</name>
</gene>
<feature type="region of interest" description="Disordered" evidence="1">
    <location>
        <begin position="230"/>
        <end position="262"/>
    </location>
</feature>
<evidence type="ECO:0000313" key="2">
    <source>
        <dbReference type="EMBL" id="USW57402.1"/>
    </source>
</evidence>
<dbReference type="OrthoDB" id="3647558at2759"/>
<feature type="compositionally biased region" description="Polar residues" evidence="1">
    <location>
        <begin position="139"/>
        <end position="155"/>
    </location>
</feature>